<feature type="compositionally biased region" description="Basic and acidic residues" evidence="2">
    <location>
        <begin position="1117"/>
        <end position="1126"/>
    </location>
</feature>
<feature type="compositionally biased region" description="Basic and acidic residues" evidence="2">
    <location>
        <begin position="672"/>
        <end position="685"/>
    </location>
</feature>
<feature type="compositionally biased region" description="Basic and acidic residues" evidence="2">
    <location>
        <begin position="918"/>
        <end position="939"/>
    </location>
</feature>
<dbReference type="EMBL" id="BFEA01000257">
    <property type="protein sequence ID" value="GBG76964.1"/>
    <property type="molecule type" value="Genomic_DNA"/>
</dbReference>
<keyword evidence="5" id="KW-1185">Reference proteome</keyword>
<feature type="region of interest" description="Disordered" evidence="2">
    <location>
        <begin position="796"/>
        <end position="940"/>
    </location>
</feature>
<feature type="compositionally biased region" description="Low complexity" evidence="2">
    <location>
        <begin position="885"/>
        <end position="896"/>
    </location>
</feature>
<feature type="coiled-coil region" evidence="1">
    <location>
        <begin position="1013"/>
        <end position="1084"/>
    </location>
</feature>
<feature type="region of interest" description="Disordered" evidence="2">
    <location>
        <begin position="589"/>
        <end position="616"/>
    </location>
</feature>
<dbReference type="PANTHER" id="PTHR32166:SF123">
    <property type="entry name" value="BED-TYPE DOMAIN-CONTAINING PROTEIN"/>
    <property type="match status" value="1"/>
</dbReference>
<dbReference type="InterPro" id="IPR012337">
    <property type="entry name" value="RNaseH-like_sf"/>
</dbReference>
<feature type="compositionally biased region" description="Basic and acidic residues" evidence="2">
    <location>
        <begin position="802"/>
        <end position="821"/>
    </location>
</feature>
<proteinExistence type="predicted"/>
<feature type="region of interest" description="Disordered" evidence="2">
    <location>
        <begin position="158"/>
        <end position="178"/>
    </location>
</feature>
<dbReference type="SUPFAM" id="SSF53098">
    <property type="entry name" value="Ribonuclease H-like"/>
    <property type="match status" value="1"/>
</dbReference>
<organism evidence="4 5">
    <name type="scientific">Chara braunii</name>
    <name type="common">Braun's stonewort</name>
    <dbReference type="NCBI Taxonomy" id="69332"/>
    <lineage>
        <taxon>Eukaryota</taxon>
        <taxon>Viridiplantae</taxon>
        <taxon>Streptophyta</taxon>
        <taxon>Charophyceae</taxon>
        <taxon>Charales</taxon>
        <taxon>Characeae</taxon>
        <taxon>Chara</taxon>
    </lineage>
</organism>
<comment type="caution">
    <text evidence="4">The sequence shown here is derived from an EMBL/GenBank/DDBJ whole genome shotgun (WGS) entry which is preliminary data.</text>
</comment>
<feature type="region of interest" description="Disordered" evidence="2">
    <location>
        <begin position="664"/>
        <end position="705"/>
    </location>
</feature>
<dbReference type="PANTHER" id="PTHR32166">
    <property type="entry name" value="OSJNBA0013A04.12 PROTEIN"/>
    <property type="match status" value="1"/>
</dbReference>
<feature type="compositionally biased region" description="Basic and acidic residues" evidence="2">
    <location>
        <begin position="838"/>
        <end position="877"/>
    </location>
</feature>
<sequence>MRASVQLRGSGAHRVRVVDMYSSRHRLAVRRRELRRQRQLDQVDKEDDGGEYAIPLPAWPIKQLLSECNAPVLGERRLGKRCEPFRSVSLAPGKGPTYDEEVARNAMADAVAAAREAEQRRRAKKERQLMLEANFKKRFEERRRQSLKRGCESAAKRMKENVAPEYPPSKPAGLYPSPMLTNLRRKCRRWRPDEWCSDRDRGPGKSSVATDDGAVRRKRRMVNSGNGNGDTCKNLLDVRFVNQEGKYKVNNDYYYNYPELMQRQPNVLMSTISPRPSRRKVVGFSGLPPPHHNDWQDVSDPDPDPHRIRRQPSTSLSVDGLHGPGRLQSRIHCHGPVDGRRSHSHSSIAGLLMVPPPPTTTTNRRLLSHAPHSSMVPCDLHGKHPEFDRYRIAGELRASGCARRCEPATSSMPPGHTCRPHSFACPEHGRAQEHQLLPRVTRKNIDDPPGFHDARDLDPDPDQWLWRLRSADSEGMDERGKYGRRVVAACDASGPSGKLRQFENDPEYQRMRERMDMARDKAVEMRMKLVSGPGGESCVLATSAAEVPVQYGLARISADNFKLSHDRMPWIKQEEDLAAWGLHEPKLGGAASPERARNASKRHAAVHNPCAGERPPREMQVFGVIEGGDGATRGQMQMGRHSPSVGEKPVWATCEGREVIITTKASNLESSEEGRETQNEGRENGEAEEVAQAESGSGGAAALDGKQTNEALRLVGGGEEGCVAERRGSAGVKQMPIPIPTGKDDAGDNRLMGGRTDHGEGVEAANLIEIHPGGGQEGNSTKCYRTGDFSGAAVAAESLMPLDRRRQGGEGDDDMGRRQGGEGDDDMGWRQGGEGNADMDRRQGGECDDDVDRRQGGEGDDDVVHRDDMVAMLRSKDEDEGNNTASSLHSHVAASRSRSRPCSRSRSMERTPGGGVCDAHESRRREEFAAAQKRKEDSSKGMTEIWAWENVPSLDEYIARGQGCYYAGDIRKLAMDAERTQAREWGKKYHKRALAKAREEEAFALLLMEWKSSVEEEEELTNARLQHDRDEAERLARELRQKCVEVNRQLTRKRYAEALRFQSRERVKSQQAAQQAALEAAQQAPLCSSSQHFSGGCCCQRGRRECGCSVAARREPVEESVQRGKEPAAAQATGEDGASTTRMASMRQTTIKRWVDNEAQKKLDVAWAKAMFRAGIAFQFLEFDTTQQLHSVYLEVANARPQVKLPSSKHIRTVMLEFIFMRIQKQVEPLTKCWDVTGCTFITDGSNDWRERPVMNFLAAGEQGAVLVATVYMDGKKKTGAALAKLWEKIIREIGLHRINAICTDNAEVNKRATQILEQRTDPAVARIPWVPCAAHCCSLLLRDISKLDWVKGTVKRGHTIVKFIRNHHMTNSFMMSLDSSLMLLRPTEVRFGSVYRMLERIHNRSAVLKDMADATNVGKWKAMRWSSAKLQAKADLVYFTLRRDGWWTELRKVVEIMAVVSPTAEDGQGRDSTVKPCGV</sequence>
<accession>A0A388L3T3</accession>
<evidence type="ECO:0000313" key="5">
    <source>
        <dbReference type="Proteomes" id="UP000265515"/>
    </source>
</evidence>
<feature type="coiled-coil region" evidence="1">
    <location>
        <begin position="107"/>
        <end position="134"/>
    </location>
</feature>
<feature type="compositionally biased region" description="Basic and acidic residues" evidence="2">
    <location>
        <begin position="194"/>
        <end position="203"/>
    </location>
</feature>
<dbReference type="Pfam" id="PF04937">
    <property type="entry name" value="DUF659"/>
    <property type="match status" value="1"/>
</dbReference>
<feature type="region of interest" description="Disordered" evidence="2">
    <location>
        <begin position="629"/>
        <end position="648"/>
    </location>
</feature>
<reference evidence="4 5" key="1">
    <citation type="journal article" date="2018" name="Cell">
        <title>The Chara Genome: Secondary Complexity and Implications for Plant Terrestrialization.</title>
        <authorList>
            <person name="Nishiyama T."/>
            <person name="Sakayama H."/>
            <person name="Vries J.D."/>
            <person name="Buschmann H."/>
            <person name="Saint-Marcoux D."/>
            <person name="Ullrich K.K."/>
            <person name="Haas F.B."/>
            <person name="Vanderstraeten L."/>
            <person name="Becker D."/>
            <person name="Lang D."/>
            <person name="Vosolsobe S."/>
            <person name="Rombauts S."/>
            <person name="Wilhelmsson P.K.I."/>
            <person name="Janitza P."/>
            <person name="Kern R."/>
            <person name="Heyl A."/>
            <person name="Rumpler F."/>
            <person name="Villalobos L.I.A.C."/>
            <person name="Clay J.M."/>
            <person name="Skokan R."/>
            <person name="Toyoda A."/>
            <person name="Suzuki Y."/>
            <person name="Kagoshima H."/>
            <person name="Schijlen E."/>
            <person name="Tajeshwar N."/>
            <person name="Catarino B."/>
            <person name="Hetherington A.J."/>
            <person name="Saltykova A."/>
            <person name="Bonnot C."/>
            <person name="Breuninger H."/>
            <person name="Symeonidi A."/>
            <person name="Radhakrishnan G.V."/>
            <person name="Van Nieuwerburgh F."/>
            <person name="Deforce D."/>
            <person name="Chang C."/>
            <person name="Karol K.G."/>
            <person name="Hedrich R."/>
            <person name="Ulvskov P."/>
            <person name="Glockner G."/>
            <person name="Delwiche C.F."/>
            <person name="Petrasek J."/>
            <person name="Van de Peer Y."/>
            <person name="Friml J."/>
            <person name="Beilby M."/>
            <person name="Dolan L."/>
            <person name="Kohara Y."/>
            <person name="Sugano S."/>
            <person name="Fujiyama A."/>
            <person name="Delaux P.-M."/>
            <person name="Quint M."/>
            <person name="TheiBen G."/>
            <person name="Hagemann M."/>
            <person name="Harholt J."/>
            <person name="Dunand C."/>
            <person name="Zachgo S."/>
            <person name="Langdale J."/>
            <person name="Maumus F."/>
            <person name="Straeten D.V.D."/>
            <person name="Gould S.B."/>
            <person name="Rensing S.A."/>
        </authorList>
    </citation>
    <scope>NUCLEOTIDE SEQUENCE [LARGE SCALE GENOMIC DNA]</scope>
    <source>
        <strain evidence="4 5">S276</strain>
    </source>
</reference>
<keyword evidence="1" id="KW-0175">Coiled coil</keyword>
<gene>
    <name evidence="4" type="ORF">CBR_g23294</name>
</gene>
<evidence type="ECO:0000256" key="1">
    <source>
        <dbReference type="SAM" id="Coils"/>
    </source>
</evidence>
<protein>
    <recommendedName>
        <fullName evidence="3">DUF659 domain-containing protein</fullName>
    </recommendedName>
</protein>
<feature type="domain" description="DUF659" evidence="3">
    <location>
        <begin position="1206"/>
        <end position="1360"/>
    </location>
</feature>
<evidence type="ECO:0000256" key="2">
    <source>
        <dbReference type="SAM" id="MobiDB-lite"/>
    </source>
</evidence>
<dbReference type="Proteomes" id="UP000265515">
    <property type="component" value="Unassembled WGS sequence"/>
</dbReference>
<feature type="region of interest" description="Disordered" evidence="2">
    <location>
        <begin position="1117"/>
        <end position="1142"/>
    </location>
</feature>
<feature type="region of interest" description="Disordered" evidence="2">
    <location>
        <begin position="194"/>
        <end position="216"/>
    </location>
</feature>
<dbReference type="InterPro" id="IPR007021">
    <property type="entry name" value="DUF659"/>
</dbReference>
<feature type="region of interest" description="Disordered" evidence="2">
    <location>
        <begin position="279"/>
        <end position="324"/>
    </location>
</feature>
<dbReference type="Gramene" id="GBG76964">
    <property type="protein sequence ID" value="GBG76964"/>
    <property type="gene ID" value="CBR_g23294"/>
</dbReference>
<name>A0A388L3T3_CHABU</name>
<evidence type="ECO:0000313" key="4">
    <source>
        <dbReference type="EMBL" id="GBG76964.1"/>
    </source>
</evidence>
<evidence type="ECO:0000259" key="3">
    <source>
        <dbReference type="Pfam" id="PF04937"/>
    </source>
</evidence>